<dbReference type="EMBL" id="FOQE01000010">
    <property type="protein sequence ID" value="SFH66277.1"/>
    <property type="molecule type" value="Genomic_DNA"/>
</dbReference>
<dbReference type="SFLD" id="SFLDG01135">
    <property type="entry name" value="C1.5.6:_HAD__Beta-PGM__Phospha"/>
    <property type="match status" value="1"/>
</dbReference>
<accession>A0A1I3BVG1</accession>
<dbReference type="InterPro" id="IPR041492">
    <property type="entry name" value="HAD_2"/>
</dbReference>
<keyword evidence="3" id="KW-0479">Metal-binding</keyword>
<dbReference type="InterPro" id="IPR051600">
    <property type="entry name" value="Beta-PGM-like"/>
</dbReference>
<evidence type="ECO:0000256" key="4">
    <source>
        <dbReference type="ARBA" id="ARBA00022842"/>
    </source>
</evidence>
<comment type="similarity">
    <text evidence="2">Belongs to the HAD-like hydrolase superfamily. CbbY/CbbZ/Gph/YieH family.</text>
</comment>
<dbReference type="InterPro" id="IPR023198">
    <property type="entry name" value="PGP-like_dom2"/>
</dbReference>
<dbReference type="OrthoDB" id="9797743at2"/>
<dbReference type="GO" id="GO:0003824">
    <property type="term" value="F:catalytic activity"/>
    <property type="evidence" value="ECO:0007669"/>
    <property type="project" value="UniProtKB-ARBA"/>
</dbReference>
<dbReference type="Gene3D" id="3.40.50.1000">
    <property type="entry name" value="HAD superfamily/HAD-like"/>
    <property type="match status" value="1"/>
</dbReference>
<comment type="cofactor">
    <cofactor evidence="1">
        <name>Mg(2+)</name>
        <dbReference type="ChEBI" id="CHEBI:18420"/>
    </cofactor>
</comment>
<evidence type="ECO:0000256" key="1">
    <source>
        <dbReference type="ARBA" id="ARBA00001946"/>
    </source>
</evidence>
<gene>
    <name evidence="5" type="ORF">SAMN04489868_11015</name>
</gene>
<dbReference type="SFLD" id="SFLDS00003">
    <property type="entry name" value="Haloacid_Dehalogenase"/>
    <property type="match status" value="1"/>
</dbReference>
<keyword evidence="4" id="KW-0460">Magnesium</keyword>
<evidence type="ECO:0000313" key="6">
    <source>
        <dbReference type="Proteomes" id="UP000198668"/>
    </source>
</evidence>
<organism evidence="5 6">
    <name type="scientific">Pisciglobus halotolerans</name>
    <dbReference type="NCBI Taxonomy" id="745365"/>
    <lineage>
        <taxon>Bacteria</taxon>
        <taxon>Bacillati</taxon>
        <taxon>Bacillota</taxon>
        <taxon>Bacilli</taxon>
        <taxon>Lactobacillales</taxon>
        <taxon>Carnobacteriaceae</taxon>
    </lineage>
</organism>
<dbReference type="PRINTS" id="PR00413">
    <property type="entry name" value="HADHALOGNASE"/>
</dbReference>
<dbReference type="GO" id="GO:0046872">
    <property type="term" value="F:metal ion binding"/>
    <property type="evidence" value="ECO:0007669"/>
    <property type="project" value="UniProtKB-KW"/>
</dbReference>
<dbReference type="InterPro" id="IPR036412">
    <property type="entry name" value="HAD-like_sf"/>
</dbReference>
<dbReference type="NCBIfam" id="TIGR01509">
    <property type="entry name" value="HAD-SF-IA-v3"/>
    <property type="match status" value="1"/>
</dbReference>
<dbReference type="SFLD" id="SFLDG01129">
    <property type="entry name" value="C1.5:_HAD__Beta-PGM__Phosphata"/>
    <property type="match status" value="1"/>
</dbReference>
<keyword evidence="6" id="KW-1185">Reference proteome</keyword>
<evidence type="ECO:0000256" key="2">
    <source>
        <dbReference type="ARBA" id="ARBA00006171"/>
    </source>
</evidence>
<protein>
    <submittedName>
        <fullName evidence="5">Haloacid dehalogenase superfamily, subfamily IA, variant 3 with third motif having DD or ED/haloacid dehalogenase superfamily, subfamily IA, variant 1 with third motif having Dx(3-4)D or Dx(3-4)E</fullName>
    </submittedName>
</protein>
<dbReference type="RefSeq" id="WP_047390095.1">
    <property type="nucleotide sequence ID" value="NZ_FOQE01000010.1"/>
</dbReference>
<dbReference type="SUPFAM" id="SSF56784">
    <property type="entry name" value="HAD-like"/>
    <property type="match status" value="1"/>
</dbReference>
<reference evidence="5 6" key="1">
    <citation type="submission" date="2016-10" db="EMBL/GenBank/DDBJ databases">
        <authorList>
            <person name="de Groot N.N."/>
        </authorList>
    </citation>
    <scope>NUCLEOTIDE SEQUENCE [LARGE SCALE GENOMIC DNA]</scope>
    <source>
        <strain evidence="5 6">DSM 27630</strain>
    </source>
</reference>
<dbReference type="AlphaFoldDB" id="A0A1I3BVG1"/>
<dbReference type="Gene3D" id="1.10.150.240">
    <property type="entry name" value="Putative phosphatase, domain 2"/>
    <property type="match status" value="1"/>
</dbReference>
<dbReference type="PANTHER" id="PTHR46193:SF21">
    <property type="entry name" value="SLL1138 PROTEIN"/>
    <property type="match status" value="1"/>
</dbReference>
<dbReference type="PANTHER" id="PTHR46193">
    <property type="entry name" value="6-PHOSPHOGLUCONATE PHOSPHATASE"/>
    <property type="match status" value="1"/>
</dbReference>
<name>A0A1I3BVG1_9LACT</name>
<evidence type="ECO:0000313" key="5">
    <source>
        <dbReference type="EMBL" id="SFH66277.1"/>
    </source>
</evidence>
<dbReference type="Pfam" id="PF13419">
    <property type="entry name" value="HAD_2"/>
    <property type="match status" value="1"/>
</dbReference>
<dbReference type="InterPro" id="IPR006439">
    <property type="entry name" value="HAD-SF_hydro_IA"/>
</dbReference>
<sequence>MNKLKAVIFDMDGLMFDTETMYYQANRRAADEIGLDFTYDYYVRYIGVSDAEFFENLYLDFQDDEKIDRFIKDSKTYLFETIEQDGLLIKEGLSDLLAFLQENDIKCVVASSSERSLVEFFLEKSGLSAHFDDLIGGDEVARAKPDPEIFEKAWQKTQGTKEETLILEDSLNGIRAADGADIPVIMVPDLFAPNEEAAQKTIAVKDNLREVIDYIHKNYSF</sequence>
<proteinExistence type="inferred from homology"/>
<evidence type="ECO:0000256" key="3">
    <source>
        <dbReference type="ARBA" id="ARBA00022723"/>
    </source>
</evidence>
<dbReference type="CDD" id="cd07505">
    <property type="entry name" value="HAD_BPGM-like"/>
    <property type="match status" value="1"/>
</dbReference>
<dbReference type="Proteomes" id="UP000198668">
    <property type="component" value="Unassembled WGS sequence"/>
</dbReference>
<dbReference type="InterPro" id="IPR023214">
    <property type="entry name" value="HAD_sf"/>
</dbReference>